<organism evidence="3 4">
    <name type="scientific">Acinetobacter brisouii CIP 110357</name>
    <dbReference type="NCBI Taxonomy" id="1341683"/>
    <lineage>
        <taxon>Bacteria</taxon>
        <taxon>Pseudomonadati</taxon>
        <taxon>Pseudomonadota</taxon>
        <taxon>Gammaproteobacteria</taxon>
        <taxon>Moraxellales</taxon>
        <taxon>Moraxellaceae</taxon>
        <taxon>Acinetobacter</taxon>
    </lineage>
</organism>
<keyword evidence="1" id="KW-1133">Transmembrane helix</keyword>
<keyword evidence="4" id="KW-1185">Reference proteome</keyword>
<feature type="transmembrane region" description="Helical" evidence="1">
    <location>
        <begin position="263"/>
        <end position="283"/>
    </location>
</feature>
<comment type="caution">
    <text evidence="3">The sequence shown here is derived from an EMBL/GenBank/DDBJ whole genome shotgun (WGS) entry which is preliminary data.</text>
</comment>
<gene>
    <name evidence="3" type="ORF">P255_01171</name>
</gene>
<dbReference type="STRING" id="396323.VH98_03770"/>
<keyword evidence="1" id="KW-0812">Transmembrane</keyword>
<dbReference type="AlphaFoldDB" id="V2UP27"/>
<dbReference type="InterPro" id="IPR037185">
    <property type="entry name" value="EmrE-like"/>
</dbReference>
<reference evidence="3 4" key="1">
    <citation type="submission" date="2013-10" db="EMBL/GenBank/DDBJ databases">
        <title>The Genome Sequence of Acinetobacter brisouii CIP 110357.</title>
        <authorList>
            <consortium name="The Broad Institute Genomics Platform"/>
            <consortium name="The Broad Institute Genome Sequencing Center for Infectious Disease"/>
            <person name="Cerqueira G."/>
            <person name="Feldgarden M."/>
            <person name="Courvalin P."/>
            <person name="Grillot-Courvalin C."/>
            <person name="Clermont D."/>
            <person name="Rocha E."/>
            <person name="Yoon E.-J."/>
            <person name="Nemec A."/>
            <person name="Young S.K."/>
            <person name="Zeng Q."/>
            <person name="Gargeya S."/>
            <person name="Fitzgerald M."/>
            <person name="Abouelleil A."/>
            <person name="Alvarado L."/>
            <person name="Berlin A.M."/>
            <person name="Chapman S.B."/>
            <person name="Gainer-Dewar J."/>
            <person name="Goldberg J."/>
            <person name="Gnerre S."/>
            <person name="Griggs A."/>
            <person name="Gujja S."/>
            <person name="Hansen M."/>
            <person name="Howarth C."/>
            <person name="Imamovic A."/>
            <person name="Ireland A."/>
            <person name="Larimer J."/>
            <person name="McCowan C."/>
            <person name="Murphy C."/>
            <person name="Pearson M."/>
            <person name="Poon T.W."/>
            <person name="Priest M."/>
            <person name="Roberts A."/>
            <person name="Saif S."/>
            <person name="Shea T."/>
            <person name="Sykes S."/>
            <person name="Wortman J."/>
            <person name="Nusbaum C."/>
            <person name="Birren B."/>
        </authorList>
    </citation>
    <scope>NUCLEOTIDE SEQUENCE [LARGE SCALE GENOMIC DNA]</scope>
    <source>
        <strain evidence="3 4">CIP 110357</strain>
    </source>
</reference>
<dbReference type="InterPro" id="IPR000620">
    <property type="entry name" value="EamA_dom"/>
</dbReference>
<dbReference type="HOGENOM" id="CLU_062241_0_0_6"/>
<dbReference type="OrthoDB" id="1524053at2"/>
<feature type="transmembrane region" description="Helical" evidence="1">
    <location>
        <begin position="147"/>
        <end position="165"/>
    </location>
</feature>
<evidence type="ECO:0000259" key="2">
    <source>
        <dbReference type="Pfam" id="PF00892"/>
    </source>
</evidence>
<dbReference type="Pfam" id="PF00892">
    <property type="entry name" value="EamA"/>
    <property type="match status" value="2"/>
</dbReference>
<feature type="transmembrane region" description="Helical" evidence="1">
    <location>
        <begin position="236"/>
        <end position="257"/>
    </location>
</feature>
<dbReference type="PATRIC" id="fig|1341683.3.peg.1160"/>
<sequence length="284" mass="31076">MSLIFFAALCSVAVSIVLKKFKQRDYAVLQMIVWNYVTASILCWLWFKPDFTHLSLQATPWWLIGLLGMLLPTIFFCLAKSLQHAGIIKTEVAQRLSVVLSLMAAYFVFHEQFSSLKLLGVVLGVVAVLSLIAAKTQAMPQEQSSKAGLFLACVWAGYALVDILLKYNSSLGQQFALSLNLMFMLAGITSAVFVSLSKQQWQPKNFPAGMLLGVLNFANIALYVQAHQLLKDAPAVVFVVMNVSVVTLGVLSGLLYFKEKPNLMTVVGLLLSLVGVACLAMSMA</sequence>
<feature type="transmembrane region" description="Helical" evidence="1">
    <location>
        <begin position="177"/>
        <end position="194"/>
    </location>
</feature>
<feature type="domain" description="EamA" evidence="2">
    <location>
        <begin position="155"/>
        <end position="279"/>
    </location>
</feature>
<proteinExistence type="predicted"/>
<dbReference type="SUPFAM" id="SSF103481">
    <property type="entry name" value="Multidrug resistance efflux transporter EmrE"/>
    <property type="match status" value="2"/>
</dbReference>
<feature type="transmembrane region" description="Helical" evidence="1">
    <location>
        <begin position="59"/>
        <end position="81"/>
    </location>
</feature>
<feature type="transmembrane region" description="Helical" evidence="1">
    <location>
        <begin position="93"/>
        <end position="109"/>
    </location>
</feature>
<evidence type="ECO:0000313" key="3">
    <source>
        <dbReference type="EMBL" id="ESK51742.1"/>
    </source>
</evidence>
<dbReference type="PANTHER" id="PTHR22911">
    <property type="entry name" value="ACYL-MALONYL CONDENSING ENZYME-RELATED"/>
    <property type="match status" value="1"/>
</dbReference>
<feature type="transmembrane region" description="Helical" evidence="1">
    <location>
        <begin position="116"/>
        <end position="135"/>
    </location>
</feature>
<name>V2UP27_9GAMM</name>
<dbReference type="PANTHER" id="PTHR22911:SF137">
    <property type="entry name" value="SOLUTE CARRIER FAMILY 35 MEMBER G2-RELATED"/>
    <property type="match status" value="1"/>
</dbReference>
<feature type="transmembrane region" description="Helical" evidence="1">
    <location>
        <begin position="206"/>
        <end position="224"/>
    </location>
</feature>
<dbReference type="RefSeq" id="WP_004901433.1">
    <property type="nucleotide sequence ID" value="NZ_BBTI01000009.1"/>
</dbReference>
<dbReference type="EMBL" id="AYEU01000005">
    <property type="protein sequence ID" value="ESK51742.1"/>
    <property type="molecule type" value="Genomic_DNA"/>
</dbReference>
<dbReference type="GO" id="GO:0016020">
    <property type="term" value="C:membrane"/>
    <property type="evidence" value="ECO:0007669"/>
    <property type="project" value="InterPro"/>
</dbReference>
<protein>
    <recommendedName>
        <fullName evidence="2">EamA domain-containing protein</fullName>
    </recommendedName>
</protein>
<dbReference type="Gene3D" id="1.10.3730.20">
    <property type="match status" value="1"/>
</dbReference>
<evidence type="ECO:0000256" key="1">
    <source>
        <dbReference type="SAM" id="Phobius"/>
    </source>
</evidence>
<dbReference type="Proteomes" id="UP000018418">
    <property type="component" value="Unassembled WGS sequence"/>
</dbReference>
<feature type="transmembrane region" description="Helical" evidence="1">
    <location>
        <begin position="29"/>
        <end position="47"/>
    </location>
</feature>
<accession>V2UP27</accession>
<evidence type="ECO:0000313" key="4">
    <source>
        <dbReference type="Proteomes" id="UP000018418"/>
    </source>
</evidence>
<keyword evidence="1" id="KW-0472">Membrane</keyword>
<feature type="domain" description="EamA" evidence="2">
    <location>
        <begin position="3"/>
        <end position="131"/>
    </location>
</feature>